<keyword evidence="7" id="KW-1185">Reference proteome</keyword>
<dbReference type="Pfam" id="PF03466">
    <property type="entry name" value="LysR_substrate"/>
    <property type="match status" value="1"/>
</dbReference>
<comment type="similarity">
    <text evidence="1">Belongs to the LysR transcriptional regulatory family.</text>
</comment>
<dbReference type="Pfam" id="PF00126">
    <property type="entry name" value="HTH_1"/>
    <property type="match status" value="1"/>
</dbReference>
<sequence length="311" mass="34587">MEQEPLSDRFTVGGVMELRDVEIFLAVAEELHFGRAAERLRVTPARVSQSIKKLERQVGGPLFQRTSRRVATTAIGQQLYEELRPHYRGLHESLARAAQAATGTTEVLRLGMIASNLNDIRPLLDEFALRRPDCQVRVTHQHFSDPFGALRRDEIDLQLTWLPVNEPDLTVGPEVYAEPVVLAVAADHPLAARPDAHYEDLADYPQPAVTAPDYWIGAVSPFHTPAGRPISRGPAVANFQELITAVAAGQGICVVHAHARRYYARPDIRYLTVAGLPWSRWALVWRTAGESPLVRAFAETSEEFGPLDVPR</sequence>
<evidence type="ECO:0000313" key="7">
    <source>
        <dbReference type="Proteomes" id="UP001501570"/>
    </source>
</evidence>
<accession>A0ABP9ST69</accession>
<gene>
    <name evidence="6" type="ORF">GCM10023322_79680</name>
</gene>
<dbReference type="PANTHER" id="PTHR30346:SF0">
    <property type="entry name" value="HCA OPERON TRANSCRIPTIONAL ACTIVATOR HCAR"/>
    <property type="match status" value="1"/>
</dbReference>
<organism evidence="6 7">
    <name type="scientific">Rugosimonospora acidiphila</name>
    <dbReference type="NCBI Taxonomy" id="556531"/>
    <lineage>
        <taxon>Bacteria</taxon>
        <taxon>Bacillati</taxon>
        <taxon>Actinomycetota</taxon>
        <taxon>Actinomycetes</taxon>
        <taxon>Micromonosporales</taxon>
        <taxon>Micromonosporaceae</taxon>
        <taxon>Rugosimonospora</taxon>
    </lineage>
</organism>
<dbReference type="SUPFAM" id="SSF53850">
    <property type="entry name" value="Periplasmic binding protein-like II"/>
    <property type="match status" value="1"/>
</dbReference>
<evidence type="ECO:0000256" key="4">
    <source>
        <dbReference type="ARBA" id="ARBA00023163"/>
    </source>
</evidence>
<feature type="domain" description="HTH lysR-type" evidence="5">
    <location>
        <begin position="16"/>
        <end position="73"/>
    </location>
</feature>
<evidence type="ECO:0000259" key="5">
    <source>
        <dbReference type="PROSITE" id="PS50931"/>
    </source>
</evidence>
<evidence type="ECO:0000313" key="6">
    <source>
        <dbReference type="EMBL" id="GAA5200865.1"/>
    </source>
</evidence>
<evidence type="ECO:0000256" key="1">
    <source>
        <dbReference type="ARBA" id="ARBA00009437"/>
    </source>
</evidence>
<dbReference type="PRINTS" id="PR00039">
    <property type="entry name" value="HTHLYSR"/>
</dbReference>
<evidence type="ECO:0000256" key="3">
    <source>
        <dbReference type="ARBA" id="ARBA00023125"/>
    </source>
</evidence>
<name>A0ABP9ST69_9ACTN</name>
<dbReference type="InterPro" id="IPR036388">
    <property type="entry name" value="WH-like_DNA-bd_sf"/>
</dbReference>
<protein>
    <submittedName>
        <fullName evidence="6">LysR family transcriptional regulator</fullName>
    </submittedName>
</protein>
<dbReference type="InterPro" id="IPR005119">
    <property type="entry name" value="LysR_subst-bd"/>
</dbReference>
<dbReference type="SUPFAM" id="SSF46785">
    <property type="entry name" value="Winged helix' DNA-binding domain"/>
    <property type="match status" value="1"/>
</dbReference>
<dbReference type="InterPro" id="IPR036390">
    <property type="entry name" value="WH_DNA-bd_sf"/>
</dbReference>
<dbReference type="PROSITE" id="PS50931">
    <property type="entry name" value="HTH_LYSR"/>
    <property type="match status" value="1"/>
</dbReference>
<proteinExistence type="inferred from homology"/>
<keyword evidence="4" id="KW-0804">Transcription</keyword>
<comment type="caution">
    <text evidence="6">The sequence shown here is derived from an EMBL/GenBank/DDBJ whole genome shotgun (WGS) entry which is preliminary data.</text>
</comment>
<dbReference type="Gene3D" id="1.10.10.10">
    <property type="entry name" value="Winged helix-like DNA-binding domain superfamily/Winged helix DNA-binding domain"/>
    <property type="match status" value="1"/>
</dbReference>
<dbReference type="Proteomes" id="UP001501570">
    <property type="component" value="Unassembled WGS sequence"/>
</dbReference>
<reference evidence="7" key="1">
    <citation type="journal article" date="2019" name="Int. J. Syst. Evol. Microbiol.">
        <title>The Global Catalogue of Microorganisms (GCM) 10K type strain sequencing project: providing services to taxonomists for standard genome sequencing and annotation.</title>
        <authorList>
            <consortium name="The Broad Institute Genomics Platform"/>
            <consortium name="The Broad Institute Genome Sequencing Center for Infectious Disease"/>
            <person name="Wu L."/>
            <person name="Ma J."/>
        </authorList>
    </citation>
    <scope>NUCLEOTIDE SEQUENCE [LARGE SCALE GENOMIC DNA]</scope>
    <source>
        <strain evidence="7">JCM 18304</strain>
    </source>
</reference>
<keyword evidence="2" id="KW-0805">Transcription regulation</keyword>
<dbReference type="EMBL" id="BAABJQ010000046">
    <property type="protein sequence ID" value="GAA5200865.1"/>
    <property type="molecule type" value="Genomic_DNA"/>
</dbReference>
<dbReference type="CDD" id="cd08414">
    <property type="entry name" value="PBP2_LTTR_aromatics_like"/>
    <property type="match status" value="1"/>
</dbReference>
<dbReference type="Gene3D" id="3.40.190.10">
    <property type="entry name" value="Periplasmic binding protein-like II"/>
    <property type="match status" value="2"/>
</dbReference>
<evidence type="ECO:0000256" key="2">
    <source>
        <dbReference type="ARBA" id="ARBA00023015"/>
    </source>
</evidence>
<keyword evidence="3" id="KW-0238">DNA-binding</keyword>
<dbReference type="PANTHER" id="PTHR30346">
    <property type="entry name" value="TRANSCRIPTIONAL DUAL REGULATOR HCAR-RELATED"/>
    <property type="match status" value="1"/>
</dbReference>
<dbReference type="InterPro" id="IPR000847">
    <property type="entry name" value="LysR_HTH_N"/>
</dbReference>